<evidence type="ECO:0000313" key="5">
    <source>
        <dbReference type="EMBL" id="CAG5112457.1"/>
    </source>
</evidence>
<dbReference type="EMBL" id="OU015567">
    <property type="protein sequence ID" value="CAG5112457.1"/>
    <property type="molecule type" value="Genomic_DNA"/>
</dbReference>
<dbReference type="PANTHER" id="PTHR21683:SF3">
    <property type="entry name" value="CILIA AND FLAGELLA ASSOCIATED PROTEIN 100"/>
    <property type="match status" value="1"/>
</dbReference>
<dbReference type="Proteomes" id="UP001158576">
    <property type="component" value="Chromosome 2"/>
</dbReference>
<evidence type="ECO:0000256" key="2">
    <source>
        <dbReference type="SAM" id="Coils"/>
    </source>
</evidence>
<evidence type="ECO:0000313" key="6">
    <source>
        <dbReference type="Proteomes" id="UP001158576"/>
    </source>
</evidence>
<keyword evidence="1 2" id="KW-0175">Coiled coil</keyword>
<feature type="coiled-coil region" evidence="2">
    <location>
        <begin position="300"/>
        <end position="334"/>
    </location>
</feature>
<keyword evidence="6" id="KW-1185">Reference proteome</keyword>
<reference evidence="5 6" key="1">
    <citation type="submission" date="2021-04" db="EMBL/GenBank/DDBJ databases">
        <authorList>
            <person name="Bliznina A."/>
        </authorList>
    </citation>
    <scope>NUCLEOTIDE SEQUENCE [LARGE SCALE GENOMIC DNA]</scope>
</reference>
<dbReference type="InterPro" id="IPR051147">
    <property type="entry name" value="CFAP_domain-containing"/>
</dbReference>
<feature type="compositionally biased region" description="Basic residues" evidence="3">
    <location>
        <begin position="455"/>
        <end position="468"/>
    </location>
</feature>
<dbReference type="InterPro" id="IPR025252">
    <property type="entry name" value="DUF4200"/>
</dbReference>
<dbReference type="PANTHER" id="PTHR21683">
    <property type="entry name" value="COILED-COIL DOMAIN-CONTAINING PROTEIN 42 LIKE-2-LIKE-RELATED"/>
    <property type="match status" value="1"/>
</dbReference>
<evidence type="ECO:0000256" key="3">
    <source>
        <dbReference type="SAM" id="MobiDB-lite"/>
    </source>
</evidence>
<organism evidence="5 6">
    <name type="scientific">Oikopleura dioica</name>
    <name type="common">Tunicate</name>
    <dbReference type="NCBI Taxonomy" id="34765"/>
    <lineage>
        <taxon>Eukaryota</taxon>
        <taxon>Metazoa</taxon>
        <taxon>Chordata</taxon>
        <taxon>Tunicata</taxon>
        <taxon>Appendicularia</taxon>
        <taxon>Copelata</taxon>
        <taxon>Oikopleuridae</taxon>
        <taxon>Oikopleura</taxon>
    </lineage>
</organism>
<accession>A0ABN7T9V9</accession>
<evidence type="ECO:0000256" key="1">
    <source>
        <dbReference type="ARBA" id="ARBA00023054"/>
    </source>
</evidence>
<feature type="coiled-coil region" evidence="2">
    <location>
        <begin position="179"/>
        <end position="206"/>
    </location>
</feature>
<proteinExistence type="predicted"/>
<feature type="compositionally biased region" description="Basic and acidic residues" evidence="3">
    <location>
        <begin position="410"/>
        <end position="445"/>
    </location>
</feature>
<gene>
    <name evidence="5" type="ORF">OKIOD_LOCUS15438</name>
</gene>
<name>A0ABN7T9V9_OIKDI</name>
<dbReference type="Pfam" id="PF13863">
    <property type="entry name" value="DUF4200"/>
    <property type="match status" value="1"/>
</dbReference>
<sequence length="490" mass="57280">MEAQRNGAASSPFQPVRESIDWLEQVKAERAKALEIRRAERKKPVYDQSTYATRTYGSVIPELRAEIAKIGMDPKEDPESESAQIQFRIDEANLNSYREKLDQRSRISRYELLADKRRIFHRQFGILSKKAAIKQITERADVAEKEADDREKRLEAETIAFDEHLHDANAAAISAMQEADEMSRQHRRKNAEIKKMTGQIAEIRAEICRMEDKFRVKDEIKQFVNLVHHNTSTSDNKPIRMNSEDWNAAWNTIYSTRDGNPFSPSTGVALMLERIDELETRNLSLIGHFQHSEEEFDEIKKVFEKTEQRLEKQIQDLQEHMEMMESTAERFTNRSEELEFYCNMFGGAAGFEDQDAQLAIFEKVIAGVYADTTGQKSLEITIDALSMLTFIETRLEDLIEIEDRLPPARVKAEQNERDKQRRIQAREQMQKESEEKQRERAERAKNRNATDMLKRIGRKLNQRSRPPNRRQNLTVEVLEEDPDAEFFRYD</sequence>
<protein>
    <submittedName>
        <fullName evidence="5">Oidioi.mRNA.OKI2018_I69.chr2.g6673.t1.cds</fullName>
    </submittedName>
</protein>
<feature type="region of interest" description="Disordered" evidence="3">
    <location>
        <begin position="410"/>
        <end position="490"/>
    </location>
</feature>
<feature type="domain" description="DUF4200" evidence="4">
    <location>
        <begin position="112"/>
        <end position="219"/>
    </location>
</feature>
<evidence type="ECO:0000259" key="4">
    <source>
        <dbReference type="Pfam" id="PF13863"/>
    </source>
</evidence>
<feature type="coiled-coil region" evidence="2">
    <location>
        <begin position="126"/>
        <end position="153"/>
    </location>
</feature>